<reference evidence="2 3" key="1">
    <citation type="submission" date="2019-02" db="EMBL/GenBank/DDBJ databases">
        <title>Deep-cultivation of Planctomycetes and their phenomic and genomic characterization uncovers novel biology.</title>
        <authorList>
            <person name="Wiegand S."/>
            <person name="Jogler M."/>
            <person name="Boedeker C."/>
            <person name="Pinto D."/>
            <person name="Vollmers J."/>
            <person name="Rivas-Marin E."/>
            <person name="Kohn T."/>
            <person name="Peeters S.H."/>
            <person name="Heuer A."/>
            <person name="Rast P."/>
            <person name="Oberbeckmann S."/>
            <person name="Bunk B."/>
            <person name="Jeske O."/>
            <person name="Meyerdierks A."/>
            <person name="Storesund J.E."/>
            <person name="Kallscheuer N."/>
            <person name="Luecker S."/>
            <person name="Lage O.M."/>
            <person name="Pohl T."/>
            <person name="Merkel B.J."/>
            <person name="Hornburger P."/>
            <person name="Mueller R.-W."/>
            <person name="Bruemmer F."/>
            <person name="Labrenz M."/>
            <person name="Spormann A.M."/>
            <person name="Op den Camp H."/>
            <person name="Overmann J."/>
            <person name="Amann R."/>
            <person name="Jetten M.S.M."/>
            <person name="Mascher T."/>
            <person name="Medema M.H."/>
            <person name="Devos D.P."/>
            <person name="Kaster A.-K."/>
            <person name="Ovreas L."/>
            <person name="Rohde M."/>
            <person name="Galperin M.Y."/>
            <person name="Jogler C."/>
        </authorList>
    </citation>
    <scope>NUCLEOTIDE SEQUENCE [LARGE SCALE GENOMIC DNA]</scope>
    <source>
        <strain evidence="2 3">SV_7m_r</strain>
    </source>
</reference>
<proteinExistence type="predicted"/>
<dbReference type="OrthoDB" id="419704at2"/>
<dbReference type="EMBL" id="CP036272">
    <property type="protein sequence ID" value="QDT60906.1"/>
    <property type="molecule type" value="Genomic_DNA"/>
</dbReference>
<name>A0A517SXM8_9BACT</name>
<dbReference type="RefSeq" id="WP_145274294.1">
    <property type="nucleotide sequence ID" value="NZ_CP036272.1"/>
</dbReference>
<sequence length="404" mass="44943">MFIKKSLVAASSMIARRPRKRNGVVVCSAPVPERNRGDQALLNVVVNELRDRDVGPILLLSTSNQPIDSIAEDQDVTIREDLFSLFLTDRCFSESLLFPHLVSRYRHFLVIGADVLDEGYSVMRSKATMDAIQVASRLKLQTRILGFSINGPPSPGLKDRLDSLGRTTRLFARDPMSYKRMEEAGVSGVEQSGDLAFLLKPADESAIDPVVMRFVSDHRDKLIGLNLTEVVFGMYGKTEEKLSIVAEACKTLAEKDGLRFLLLPHDEPEGVEFMRQFLVRLGADADEWARLVAPLPHCSHLKFLAGQCKHVFTARLHLGIATLGMNRPVTGFPYQGKFEGQFGLLGLSCDGLIGPERFPTNVEQMADLMRKRIEKSEELAQTIAENLPNVKRLSRFNFDGIGGT</sequence>
<evidence type="ECO:0000313" key="2">
    <source>
        <dbReference type="EMBL" id="QDT60906.1"/>
    </source>
</evidence>
<protein>
    <submittedName>
        <fullName evidence="2">Polysaccharide pyruvyl transferase</fullName>
    </submittedName>
</protein>
<gene>
    <name evidence="2" type="ORF">SV7mr_34350</name>
</gene>
<keyword evidence="3" id="KW-1185">Reference proteome</keyword>
<dbReference type="AlphaFoldDB" id="A0A517SXM8"/>
<feature type="domain" description="Polysaccharide pyruvyl transferase" evidence="1">
    <location>
        <begin position="35"/>
        <end position="335"/>
    </location>
</feature>
<organism evidence="2 3">
    <name type="scientific">Stieleria bergensis</name>
    <dbReference type="NCBI Taxonomy" id="2528025"/>
    <lineage>
        <taxon>Bacteria</taxon>
        <taxon>Pseudomonadati</taxon>
        <taxon>Planctomycetota</taxon>
        <taxon>Planctomycetia</taxon>
        <taxon>Pirellulales</taxon>
        <taxon>Pirellulaceae</taxon>
        <taxon>Stieleria</taxon>
    </lineage>
</organism>
<accession>A0A517SXM8</accession>
<dbReference type="Proteomes" id="UP000315003">
    <property type="component" value="Chromosome"/>
</dbReference>
<dbReference type="Pfam" id="PF04230">
    <property type="entry name" value="PS_pyruv_trans"/>
    <property type="match status" value="1"/>
</dbReference>
<evidence type="ECO:0000313" key="3">
    <source>
        <dbReference type="Proteomes" id="UP000315003"/>
    </source>
</evidence>
<evidence type="ECO:0000259" key="1">
    <source>
        <dbReference type="Pfam" id="PF04230"/>
    </source>
</evidence>
<dbReference type="PANTHER" id="PTHR36836:SF1">
    <property type="entry name" value="COLANIC ACID BIOSYNTHESIS PROTEIN WCAK"/>
    <property type="match status" value="1"/>
</dbReference>
<dbReference type="InterPro" id="IPR007345">
    <property type="entry name" value="Polysacch_pyruvyl_Trfase"/>
</dbReference>
<dbReference type="PANTHER" id="PTHR36836">
    <property type="entry name" value="COLANIC ACID BIOSYNTHESIS PROTEIN WCAK"/>
    <property type="match status" value="1"/>
</dbReference>
<keyword evidence="2" id="KW-0808">Transferase</keyword>
<dbReference type="GO" id="GO:0016740">
    <property type="term" value="F:transferase activity"/>
    <property type="evidence" value="ECO:0007669"/>
    <property type="project" value="UniProtKB-KW"/>
</dbReference>